<dbReference type="Proteomes" id="UP001055879">
    <property type="component" value="Linkage Group LG13"/>
</dbReference>
<sequence>MDFPIWVLFLFSILICKFDHTTAQVADFWGEYCGGSGNYTVNSGYQRDLQELLASVTETNNGFGFYRSTSGQANAVALCRGDVTPEKCRTCVDDSTSRLRHVCQNQIEATGLYDTCFLMYSNRSICDGDVVVIHSSSSPNTILDSSYDQWNQTVEKLLGKLRPEAVGGGQLRKYASDVITVPGLPTIYGYMQCTPDLSAKECDECLAGATAEIRRFDRSMGARVYKTCCVIRYQIYNFFGSTWYPSSPPSGTNIGVIVGPILAAVSVIAVLIFIISRQCQKPTQKGPLLPVFQVGFSDGFPERSRHEKEDDDTGEIGYMAPEYAMEGLFSTKSDVYSFEDPQDRPTMSTVVFMLEGQWSVNLPTPSEPPASFARFVAGSERTSSMGEVSAYPSFEIHITSSGASASL</sequence>
<evidence type="ECO:0000313" key="1">
    <source>
        <dbReference type="EMBL" id="KAI3680584.1"/>
    </source>
</evidence>
<reference evidence="1 2" key="2">
    <citation type="journal article" date="2022" name="Mol. Ecol. Resour.">
        <title>The genomes of chicory, endive, great burdock and yacon provide insights into Asteraceae paleo-polyploidization history and plant inulin production.</title>
        <authorList>
            <person name="Fan W."/>
            <person name="Wang S."/>
            <person name="Wang H."/>
            <person name="Wang A."/>
            <person name="Jiang F."/>
            <person name="Liu H."/>
            <person name="Zhao H."/>
            <person name="Xu D."/>
            <person name="Zhang Y."/>
        </authorList>
    </citation>
    <scope>NUCLEOTIDE SEQUENCE [LARGE SCALE GENOMIC DNA]</scope>
    <source>
        <strain evidence="2">cv. Niubang</strain>
    </source>
</reference>
<protein>
    <submittedName>
        <fullName evidence="1">Uncharacterized protein</fullName>
    </submittedName>
</protein>
<name>A0ACB8Y6C3_ARCLA</name>
<dbReference type="EMBL" id="CM042059">
    <property type="protein sequence ID" value="KAI3680584.1"/>
    <property type="molecule type" value="Genomic_DNA"/>
</dbReference>
<gene>
    <name evidence="1" type="ORF">L6452_35357</name>
</gene>
<comment type="caution">
    <text evidence="1">The sequence shown here is derived from an EMBL/GenBank/DDBJ whole genome shotgun (WGS) entry which is preliminary data.</text>
</comment>
<keyword evidence="2" id="KW-1185">Reference proteome</keyword>
<accession>A0ACB8Y6C3</accession>
<reference evidence="2" key="1">
    <citation type="journal article" date="2022" name="Mol. Ecol. Resour.">
        <title>The genomes of chicory, endive, great burdock and yacon provide insights into Asteraceae palaeo-polyploidization history and plant inulin production.</title>
        <authorList>
            <person name="Fan W."/>
            <person name="Wang S."/>
            <person name="Wang H."/>
            <person name="Wang A."/>
            <person name="Jiang F."/>
            <person name="Liu H."/>
            <person name="Zhao H."/>
            <person name="Xu D."/>
            <person name="Zhang Y."/>
        </authorList>
    </citation>
    <scope>NUCLEOTIDE SEQUENCE [LARGE SCALE GENOMIC DNA]</scope>
    <source>
        <strain evidence="2">cv. Niubang</strain>
    </source>
</reference>
<organism evidence="1 2">
    <name type="scientific">Arctium lappa</name>
    <name type="common">Greater burdock</name>
    <name type="synonym">Lappa major</name>
    <dbReference type="NCBI Taxonomy" id="4217"/>
    <lineage>
        <taxon>Eukaryota</taxon>
        <taxon>Viridiplantae</taxon>
        <taxon>Streptophyta</taxon>
        <taxon>Embryophyta</taxon>
        <taxon>Tracheophyta</taxon>
        <taxon>Spermatophyta</taxon>
        <taxon>Magnoliopsida</taxon>
        <taxon>eudicotyledons</taxon>
        <taxon>Gunneridae</taxon>
        <taxon>Pentapetalae</taxon>
        <taxon>asterids</taxon>
        <taxon>campanulids</taxon>
        <taxon>Asterales</taxon>
        <taxon>Asteraceae</taxon>
        <taxon>Carduoideae</taxon>
        <taxon>Cardueae</taxon>
        <taxon>Arctiinae</taxon>
        <taxon>Arctium</taxon>
    </lineage>
</organism>
<evidence type="ECO:0000313" key="2">
    <source>
        <dbReference type="Proteomes" id="UP001055879"/>
    </source>
</evidence>
<proteinExistence type="predicted"/>